<comment type="similarity">
    <text evidence="2">Belongs to the tigger transposable element derived protein family.</text>
</comment>
<feature type="domain" description="HTH psq-type" evidence="6">
    <location>
        <begin position="8"/>
        <end position="59"/>
    </location>
</feature>
<dbReference type="PROSITE" id="PS51253">
    <property type="entry name" value="HTH_CENPB"/>
    <property type="match status" value="1"/>
</dbReference>
<feature type="domain" description="HTH CENPB-type" evidence="7">
    <location>
        <begin position="72"/>
        <end position="148"/>
    </location>
</feature>
<evidence type="ECO:0000256" key="3">
    <source>
        <dbReference type="ARBA" id="ARBA00023125"/>
    </source>
</evidence>
<dbReference type="GO" id="GO:0003677">
    <property type="term" value="F:DNA binding"/>
    <property type="evidence" value="ECO:0007669"/>
    <property type="project" value="UniProtKB-UniRule"/>
</dbReference>
<dbReference type="Pfam" id="PF04218">
    <property type="entry name" value="CENP-B_N"/>
    <property type="match status" value="1"/>
</dbReference>
<dbReference type="InterPro" id="IPR050863">
    <property type="entry name" value="CenT-Element_Derived"/>
</dbReference>
<accession>A0ABD2X1K5</accession>
<keyword evidence="3 5" id="KW-0238">DNA-binding</keyword>
<dbReference type="SMART" id="SM00674">
    <property type="entry name" value="CENPB"/>
    <property type="match status" value="1"/>
</dbReference>
<dbReference type="Gene3D" id="1.10.10.60">
    <property type="entry name" value="Homeodomain-like"/>
    <property type="match status" value="1"/>
</dbReference>
<keyword evidence="4 5" id="KW-0539">Nucleus</keyword>
<feature type="DNA-binding region" description="H-T-H motif" evidence="5">
    <location>
        <begin position="35"/>
        <end position="55"/>
    </location>
</feature>
<evidence type="ECO:0000313" key="9">
    <source>
        <dbReference type="Proteomes" id="UP001627154"/>
    </source>
</evidence>
<comment type="subcellular location">
    <subcellularLocation>
        <location evidence="1 5">Nucleus</location>
    </subcellularLocation>
</comment>
<dbReference type="InterPro" id="IPR009057">
    <property type="entry name" value="Homeodomain-like_sf"/>
</dbReference>
<dbReference type="AlphaFoldDB" id="A0ABD2X1K5"/>
<dbReference type="Pfam" id="PF03221">
    <property type="entry name" value="HTH_Tnp_Tc5"/>
    <property type="match status" value="1"/>
</dbReference>
<organism evidence="8 9">
    <name type="scientific">Trichogramma kaykai</name>
    <dbReference type="NCBI Taxonomy" id="54128"/>
    <lineage>
        <taxon>Eukaryota</taxon>
        <taxon>Metazoa</taxon>
        <taxon>Ecdysozoa</taxon>
        <taxon>Arthropoda</taxon>
        <taxon>Hexapoda</taxon>
        <taxon>Insecta</taxon>
        <taxon>Pterygota</taxon>
        <taxon>Neoptera</taxon>
        <taxon>Endopterygota</taxon>
        <taxon>Hymenoptera</taxon>
        <taxon>Apocrita</taxon>
        <taxon>Proctotrupomorpha</taxon>
        <taxon>Chalcidoidea</taxon>
        <taxon>Trichogrammatidae</taxon>
        <taxon>Trichogramma</taxon>
    </lineage>
</organism>
<dbReference type="PANTHER" id="PTHR19303">
    <property type="entry name" value="TRANSPOSON"/>
    <property type="match status" value="1"/>
</dbReference>
<proteinExistence type="inferred from homology"/>
<dbReference type="InterPro" id="IPR036388">
    <property type="entry name" value="WH-like_DNA-bd_sf"/>
</dbReference>
<dbReference type="InterPro" id="IPR006600">
    <property type="entry name" value="HTH_CenpB_DNA-bd_dom"/>
</dbReference>
<dbReference type="InterPro" id="IPR007889">
    <property type="entry name" value="HTH_Psq"/>
</dbReference>
<keyword evidence="9" id="KW-1185">Reference proteome</keyword>
<dbReference type="EMBL" id="JBJJXI010000059">
    <property type="protein sequence ID" value="KAL3398885.1"/>
    <property type="molecule type" value="Genomic_DNA"/>
</dbReference>
<dbReference type="Pfam" id="PF03184">
    <property type="entry name" value="DDE_1"/>
    <property type="match status" value="1"/>
</dbReference>
<gene>
    <name evidence="8" type="ORF">TKK_007982</name>
</gene>
<protein>
    <recommendedName>
        <fullName evidence="10">HTH CENPB-type domain-containing protein</fullName>
    </recommendedName>
</protein>
<dbReference type="SUPFAM" id="SSF46689">
    <property type="entry name" value="Homeodomain-like"/>
    <property type="match status" value="2"/>
</dbReference>
<evidence type="ECO:0000259" key="7">
    <source>
        <dbReference type="PROSITE" id="PS51253"/>
    </source>
</evidence>
<dbReference type="Gene3D" id="1.10.10.10">
    <property type="entry name" value="Winged helix-like DNA-binding domain superfamily/Winged helix DNA-binding domain"/>
    <property type="match status" value="1"/>
</dbReference>
<evidence type="ECO:0000313" key="8">
    <source>
        <dbReference type="EMBL" id="KAL3398885.1"/>
    </source>
</evidence>
<dbReference type="PROSITE" id="PS50960">
    <property type="entry name" value="HTH_PSQ"/>
    <property type="match status" value="1"/>
</dbReference>
<reference evidence="8 9" key="1">
    <citation type="journal article" date="2024" name="bioRxiv">
        <title>A reference genome for Trichogramma kaykai: A tiny desert-dwelling parasitoid wasp with competing sex-ratio distorters.</title>
        <authorList>
            <person name="Culotta J."/>
            <person name="Lindsey A.R."/>
        </authorList>
    </citation>
    <scope>NUCLEOTIDE SEQUENCE [LARGE SCALE GENOMIC DNA]</scope>
    <source>
        <strain evidence="8 9">KSX58</strain>
    </source>
</reference>
<dbReference type="InterPro" id="IPR036397">
    <property type="entry name" value="RNaseH_sf"/>
</dbReference>
<comment type="caution">
    <text evidence="8">The sequence shown here is derived from an EMBL/GenBank/DDBJ whole genome shotgun (WGS) entry which is preliminary data.</text>
</comment>
<evidence type="ECO:0008006" key="10">
    <source>
        <dbReference type="Google" id="ProtNLM"/>
    </source>
</evidence>
<evidence type="ECO:0000256" key="2">
    <source>
        <dbReference type="ARBA" id="ARBA00010881"/>
    </source>
</evidence>
<sequence>MAPSAKKPSKPKSRKVLNIADKIKILNLLDDGEKVAAVGRKFNVNESTVRTIRDNAANIRNSAAHLGKHAVLTKVTRNLNVTKMEEMLMVWLQDLFHKSIPVGERAIRDEALEFYNYLEKKNPTNESFLASKGWFAKFKNRFHLHNVKFTGESASADYEAANKFPLEVRQIIREKGYDARQIFNCDETGLYWKRLPSRTYIAQEEKKAPGFKAAKDRLTLLLCANAAGTYRCKPMLVYRSETPRALKGKDKKFLPVFWRSNKTAWVTKVNFKEWFFQVFVPDVKEYLAKENLSMKILLLLDNCASHGDEIMLAHPNVEILFLPPNTTSLIQPMDQTVIATFKSYYLRRIMKDMLRFAKKYRDDDQQAVKIFWKKFSILDGLGLIGESWQEISEQTLNASWSKLLPELVFGSDSRNYEQTLESVIGLTREVGGPGFEDVQESEILEIVLPSEEFLTAEETEDILQRPTEEKTEDKSEIESLEKHFHTFTVKKIINVLEELMTQAVAEDPVLTRSMHFKHICSTAAQIYEDLYKDYQRKIKQSRITDFFSQ</sequence>
<evidence type="ECO:0000256" key="5">
    <source>
        <dbReference type="PROSITE-ProRule" id="PRU00320"/>
    </source>
</evidence>
<dbReference type="Gene3D" id="3.30.420.10">
    <property type="entry name" value="Ribonuclease H-like superfamily/Ribonuclease H"/>
    <property type="match status" value="1"/>
</dbReference>
<dbReference type="GO" id="GO:0005634">
    <property type="term" value="C:nucleus"/>
    <property type="evidence" value="ECO:0007669"/>
    <property type="project" value="UniProtKB-SubCell"/>
</dbReference>
<dbReference type="InterPro" id="IPR004875">
    <property type="entry name" value="DDE_SF_endonuclease_dom"/>
</dbReference>
<dbReference type="Proteomes" id="UP001627154">
    <property type="component" value="Unassembled WGS sequence"/>
</dbReference>
<evidence type="ECO:0000259" key="6">
    <source>
        <dbReference type="PROSITE" id="PS50960"/>
    </source>
</evidence>
<evidence type="ECO:0000256" key="4">
    <source>
        <dbReference type="ARBA" id="ARBA00023242"/>
    </source>
</evidence>
<evidence type="ECO:0000256" key="1">
    <source>
        <dbReference type="ARBA" id="ARBA00004123"/>
    </source>
</evidence>
<name>A0ABD2X1K5_9HYME</name>
<dbReference type="PANTHER" id="PTHR19303:SF26">
    <property type="entry name" value="TIGGER TRANSPOSABLE ELEMENT-DERIVED PROTEIN 1"/>
    <property type="match status" value="1"/>
</dbReference>